<dbReference type="HOGENOM" id="CLU_105125_0_0_1"/>
<dbReference type="Proteomes" id="UP000006352">
    <property type="component" value="Unassembled WGS sequence"/>
</dbReference>
<organism evidence="1 2">
    <name type="scientific">Fibroporia radiculosa</name>
    <dbReference type="NCBI Taxonomy" id="599839"/>
    <lineage>
        <taxon>Eukaryota</taxon>
        <taxon>Fungi</taxon>
        <taxon>Dikarya</taxon>
        <taxon>Basidiomycota</taxon>
        <taxon>Agaricomycotina</taxon>
        <taxon>Agaricomycetes</taxon>
        <taxon>Polyporales</taxon>
        <taxon>Fibroporiaceae</taxon>
        <taxon>Fibroporia</taxon>
    </lineage>
</organism>
<accession>J4IC99</accession>
<protein>
    <submittedName>
        <fullName evidence="1">Uncharacterized protein</fullName>
    </submittedName>
</protein>
<gene>
    <name evidence="1" type="ORF">FIBRA_08287</name>
</gene>
<name>J4IC99_9APHY</name>
<dbReference type="STRING" id="599839.J4IC99"/>
<dbReference type="RefSeq" id="XP_012185324.1">
    <property type="nucleotide sequence ID" value="XM_012329934.1"/>
</dbReference>
<evidence type="ECO:0000313" key="2">
    <source>
        <dbReference type="Proteomes" id="UP000006352"/>
    </source>
</evidence>
<sequence length="150" mass="16753">MVAILLFWYLRRRRLHAVPTQSHPSVRSSTALDLSHPACRVTPFGSPSGDTSYFVHEPGVNMRVAHRLPDGGWEFSEIPSDSPATLEYTLPRRLSFSARSTLSYSSKEKLKLQPGELTTRGFVESDTDADDIPPPAYCHTEHSCVTYSES</sequence>
<keyword evidence="2" id="KW-1185">Reference proteome</keyword>
<dbReference type="InParanoid" id="J4IC99"/>
<reference evidence="1 2" key="1">
    <citation type="journal article" date="2012" name="Appl. Environ. Microbiol.">
        <title>Short-read sequencing for genomic analysis of the brown rot fungus Fibroporia radiculosa.</title>
        <authorList>
            <person name="Tang J.D."/>
            <person name="Perkins A.D."/>
            <person name="Sonstegard T.S."/>
            <person name="Schroeder S.G."/>
            <person name="Burgess S.C."/>
            <person name="Diehl S.V."/>
        </authorList>
    </citation>
    <scope>NUCLEOTIDE SEQUENCE [LARGE SCALE GENOMIC DNA]</scope>
    <source>
        <strain evidence="1 2">TFFH 294</strain>
    </source>
</reference>
<dbReference type="EMBL" id="HE797222">
    <property type="protein sequence ID" value="CCM06041.1"/>
    <property type="molecule type" value="Genomic_DNA"/>
</dbReference>
<dbReference type="GeneID" id="24100952"/>
<dbReference type="OrthoDB" id="2848852at2759"/>
<proteinExistence type="predicted"/>
<evidence type="ECO:0000313" key="1">
    <source>
        <dbReference type="EMBL" id="CCM06041.1"/>
    </source>
</evidence>
<dbReference type="AlphaFoldDB" id="J4IC99"/>